<reference evidence="6" key="1">
    <citation type="submission" date="2023-12" db="EMBL/GenBank/DDBJ databases">
        <title>Fervidustalea candida gen. nov., sp. nov., a novel member of the family Paenibacillaceae isolated from a geothermal area.</title>
        <authorList>
            <person name="Li W.-J."/>
            <person name="Jiao J.-Y."/>
            <person name="Chen Y."/>
        </authorList>
    </citation>
    <scope>NUCLEOTIDE SEQUENCE</scope>
    <source>
        <strain evidence="6">SYSU GA230002</strain>
    </source>
</reference>
<comment type="similarity">
    <text evidence="1">Belongs to the spermidine/spermine synthase family.</text>
</comment>
<evidence type="ECO:0000313" key="6">
    <source>
        <dbReference type="EMBL" id="MEB3100072.1"/>
    </source>
</evidence>
<protein>
    <recommendedName>
        <fullName evidence="5">PABS domain-containing protein</fullName>
    </recommendedName>
</protein>
<evidence type="ECO:0000256" key="2">
    <source>
        <dbReference type="ARBA" id="ARBA00022679"/>
    </source>
</evidence>
<evidence type="ECO:0000256" key="3">
    <source>
        <dbReference type="ARBA" id="ARBA00023115"/>
    </source>
</evidence>
<gene>
    <name evidence="6" type="ORF">VF724_00120</name>
</gene>
<evidence type="ECO:0000259" key="5">
    <source>
        <dbReference type="PROSITE" id="PS51006"/>
    </source>
</evidence>
<dbReference type="InterPro" id="IPR029063">
    <property type="entry name" value="SAM-dependent_MTases_sf"/>
</dbReference>
<dbReference type="Gene3D" id="3.40.50.150">
    <property type="entry name" value="Vaccinia Virus protein VP39"/>
    <property type="match status" value="1"/>
</dbReference>
<feature type="active site" description="Proton acceptor" evidence="4">
    <location>
        <position position="71"/>
    </location>
</feature>
<dbReference type="Proteomes" id="UP001310386">
    <property type="component" value="Unassembled WGS sequence"/>
</dbReference>
<dbReference type="InterPro" id="IPR001045">
    <property type="entry name" value="Spermi_synthase"/>
</dbReference>
<dbReference type="PROSITE" id="PS51006">
    <property type="entry name" value="PABS_2"/>
    <property type="match status" value="1"/>
</dbReference>
<dbReference type="PANTHER" id="PTHR11558">
    <property type="entry name" value="SPERMIDINE/SPERMINE SYNTHASE"/>
    <property type="match status" value="1"/>
</dbReference>
<sequence>MFLGPIRFKCLSAAMQHIDVVEIDQRVVEACRKWMTKESSHEREGNIQMIYMDGYKWIQEQKNNYDVLLVDRSDPYGPATSLYKQRFYQYVYDSLTDDGIAVFQSGSPYYDSKILKRWDPLQADLNRLQWQGANYINPEIFHASFKLPSYVKNVVKEK</sequence>
<keyword evidence="3 4" id="KW-0620">Polyamine biosynthesis</keyword>
<dbReference type="EMBL" id="JAYJLD010000001">
    <property type="protein sequence ID" value="MEB3100072.1"/>
    <property type="molecule type" value="Genomic_DNA"/>
</dbReference>
<comment type="caution">
    <text evidence="6">The sequence shown here is derived from an EMBL/GenBank/DDBJ whole genome shotgun (WGS) entry which is preliminary data.</text>
</comment>
<organism evidence="6 7">
    <name type="scientific">Ferviditalea candida</name>
    <dbReference type="NCBI Taxonomy" id="3108399"/>
    <lineage>
        <taxon>Bacteria</taxon>
        <taxon>Bacillati</taxon>
        <taxon>Bacillota</taxon>
        <taxon>Bacilli</taxon>
        <taxon>Bacillales</taxon>
        <taxon>Paenibacillaceae</taxon>
        <taxon>Ferviditalea</taxon>
    </lineage>
</organism>
<keyword evidence="7" id="KW-1185">Reference proteome</keyword>
<dbReference type="SUPFAM" id="SSF53335">
    <property type="entry name" value="S-adenosyl-L-methionine-dependent methyltransferases"/>
    <property type="match status" value="1"/>
</dbReference>
<evidence type="ECO:0000256" key="4">
    <source>
        <dbReference type="PROSITE-ProRule" id="PRU00354"/>
    </source>
</evidence>
<proteinExistence type="inferred from homology"/>
<accession>A0ABU5ZCU4</accession>
<evidence type="ECO:0000313" key="7">
    <source>
        <dbReference type="Proteomes" id="UP001310386"/>
    </source>
</evidence>
<feature type="domain" description="PABS" evidence="5">
    <location>
        <begin position="1"/>
        <end position="158"/>
    </location>
</feature>
<evidence type="ECO:0000256" key="1">
    <source>
        <dbReference type="ARBA" id="ARBA00007867"/>
    </source>
</evidence>
<dbReference type="PANTHER" id="PTHR11558:SF11">
    <property type="entry name" value="SPERMIDINE SYNTHASE"/>
    <property type="match status" value="1"/>
</dbReference>
<dbReference type="InterPro" id="IPR030374">
    <property type="entry name" value="PABS"/>
</dbReference>
<keyword evidence="2 4" id="KW-0808">Transferase</keyword>
<dbReference type="Pfam" id="PF01564">
    <property type="entry name" value="Spermine_synth"/>
    <property type="match status" value="1"/>
</dbReference>
<name>A0ABU5ZCU4_9BACL</name>
<dbReference type="RefSeq" id="WP_371752187.1">
    <property type="nucleotide sequence ID" value="NZ_JAYJLD010000001.1"/>
</dbReference>